<protein>
    <submittedName>
        <fullName evidence="1">Uncharacterized protein</fullName>
    </submittedName>
</protein>
<dbReference type="Proteomes" id="UP001281761">
    <property type="component" value="Unassembled WGS sequence"/>
</dbReference>
<evidence type="ECO:0000313" key="2">
    <source>
        <dbReference type="Proteomes" id="UP001281761"/>
    </source>
</evidence>
<name>A0ABQ9XN16_9EUKA</name>
<organism evidence="1 2">
    <name type="scientific">Blattamonas nauphoetae</name>
    <dbReference type="NCBI Taxonomy" id="2049346"/>
    <lineage>
        <taxon>Eukaryota</taxon>
        <taxon>Metamonada</taxon>
        <taxon>Preaxostyla</taxon>
        <taxon>Oxymonadida</taxon>
        <taxon>Blattamonas</taxon>
    </lineage>
</organism>
<accession>A0ABQ9XN16</accession>
<proteinExistence type="predicted"/>
<sequence length="314" mass="35718">MVVVFRSLVATLKLQPVLDGTLEEKAVKLLKSVVRKNTESADAFLHNFGRNIDDSSPDFVHSIVVLISSPSQDIATPAVKMLTDLINWCSAKGRYTLVQADLLPQLIAALNPLSLSFAETGNIHVHLLKILQESLWFATPDSLILLGIENDNEKQAVHETILKQVLLPSEKYIRHLCVNSYSIIDGEQSRLFLILLARLLRLYPSSQPTMEIILHLPVFLAKPNCLTFFENESSIWNFLIEMNHTQLEWNRKRGELRKMGNTGDRMLRMEGIEDVIEEKLQNDKNTYFGVYFIDNSIKWNNLLGMNIPYLGDSL</sequence>
<keyword evidence="2" id="KW-1185">Reference proteome</keyword>
<gene>
    <name evidence="1" type="ORF">BLNAU_11200</name>
</gene>
<reference evidence="1 2" key="1">
    <citation type="journal article" date="2022" name="bioRxiv">
        <title>Genomics of Preaxostyla Flagellates Illuminates Evolutionary Transitions and the Path Towards Mitochondrial Loss.</title>
        <authorList>
            <person name="Novak L.V.F."/>
            <person name="Treitli S.C."/>
            <person name="Pyrih J."/>
            <person name="Halakuc P."/>
            <person name="Pipaliya S.V."/>
            <person name="Vacek V."/>
            <person name="Brzon O."/>
            <person name="Soukal P."/>
            <person name="Eme L."/>
            <person name="Dacks J.B."/>
            <person name="Karnkowska A."/>
            <person name="Elias M."/>
            <person name="Hampl V."/>
        </authorList>
    </citation>
    <scope>NUCLEOTIDE SEQUENCE [LARGE SCALE GENOMIC DNA]</scope>
    <source>
        <strain evidence="1">NAU3</strain>
        <tissue evidence="1">Gut</tissue>
    </source>
</reference>
<evidence type="ECO:0000313" key="1">
    <source>
        <dbReference type="EMBL" id="KAK2953797.1"/>
    </source>
</evidence>
<dbReference type="EMBL" id="JARBJD010000086">
    <property type="protein sequence ID" value="KAK2953797.1"/>
    <property type="molecule type" value="Genomic_DNA"/>
</dbReference>
<comment type="caution">
    <text evidence="1">The sequence shown here is derived from an EMBL/GenBank/DDBJ whole genome shotgun (WGS) entry which is preliminary data.</text>
</comment>